<gene>
    <name evidence="2" type="ORF">S12H4_30916</name>
</gene>
<organism evidence="2">
    <name type="scientific">marine sediment metagenome</name>
    <dbReference type="NCBI Taxonomy" id="412755"/>
    <lineage>
        <taxon>unclassified sequences</taxon>
        <taxon>metagenomes</taxon>
        <taxon>ecological metagenomes</taxon>
    </lineage>
</organism>
<dbReference type="InterPro" id="IPR011059">
    <property type="entry name" value="Metal-dep_hydrolase_composite"/>
</dbReference>
<reference evidence="2" key="1">
    <citation type="journal article" date="2014" name="Front. Microbiol.">
        <title>High frequency of phylogenetically diverse reductive dehalogenase-homologous genes in deep subseafloor sedimentary metagenomes.</title>
        <authorList>
            <person name="Kawai M."/>
            <person name="Futagami T."/>
            <person name="Toyoda A."/>
            <person name="Takaki Y."/>
            <person name="Nishi S."/>
            <person name="Hori S."/>
            <person name="Arai W."/>
            <person name="Tsubouchi T."/>
            <person name="Morono Y."/>
            <person name="Uchiyama I."/>
            <person name="Ito T."/>
            <person name="Fujiyama A."/>
            <person name="Inagaki F."/>
            <person name="Takami H."/>
        </authorList>
    </citation>
    <scope>NUCLEOTIDE SEQUENCE</scope>
    <source>
        <strain evidence="2">Expedition CK06-06</strain>
    </source>
</reference>
<evidence type="ECO:0000313" key="2">
    <source>
        <dbReference type="EMBL" id="GAI93757.1"/>
    </source>
</evidence>
<feature type="domain" description="Amidohydrolase 3" evidence="1">
    <location>
        <begin position="2"/>
        <end position="64"/>
    </location>
</feature>
<dbReference type="AlphaFoldDB" id="X1SL11"/>
<sequence length="83" mass="9415">HVIRSQTSLPAKIMNWDDRGWIKNGYKADIVVLDLNNIKTKTSISNPHAYSEGIRYLLVNGELVLDRGKWTGKLPGKVIKLKK</sequence>
<dbReference type="Gene3D" id="2.30.40.10">
    <property type="entry name" value="Urease, subunit C, domain 1"/>
    <property type="match status" value="1"/>
</dbReference>
<evidence type="ECO:0000259" key="1">
    <source>
        <dbReference type="Pfam" id="PF07969"/>
    </source>
</evidence>
<comment type="caution">
    <text evidence="2">The sequence shown here is derived from an EMBL/GenBank/DDBJ whole genome shotgun (WGS) entry which is preliminary data.</text>
</comment>
<accession>X1SL11</accession>
<dbReference type="SUPFAM" id="SSF51338">
    <property type="entry name" value="Composite domain of metallo-dependent hydrolases"/>
    <property type="match status" value="1"/>
</dbReference>
<proteinExistence type="predicted"/>
<protein>
    <recommendedName>
        <fullName evidence="1">Amidohydrolase 3 domain-containing protein</fullName>
    </recommendedName>
</protein>
<feature type="non-terminal residue" evidence="2">
    <location>
        <position position="1"/>
    </location>
</feature>
<dbReference type="Pfam" id="PF07969">
    <property type="entry name" value="Amidohydro_3"/>
    <property type="match status" value="1"/>
</dbReference>
<name>X1SL11_9ZZZZ</name>
<dbReference type="GO" id="GO:0016810">
    <property type="term" value="F:hydrolase activity, acting on carbon-nitrogen (but not peptide) bonds"/>
    <property type="evidence" value="ECO:0007669"/>
    <property type="project" value="InterPro"/>
</dbReference>
<dbReference type="InterPro" id="IPR013108">
    <property type="entry name" value="Amidohydro_3"/>
</dbReference>
<dbReference type="EMBL" id="BARW01017996">
    <property type="protein sequence ID" value="GAI93757.1"/>
    <property type="molecule type" value="Genomic_DNA"/>
</dbReference>